<organism evidence="2 3">
    <name type="scientific">Tetraparma gracilis</name>
    <dbReference type="NCBI Taxonomy" id="2962635"/>
    <lineage>
        <taxon>Eukaryota</taxon>
        <taxon>Sar</taxon>
        <taxon>Stramenopiles</taxon>
        <taxon>Ochrophyta</taxon>
        <taxon>Bolidophyceae</taxon>
        <taxon>Parmales</taxon>
        <taxon>Triparmaceae</taxon>
        <taxon>Tetraparma</taxon>
    </lineage>
</organism>
<evidence type="ECO:0000256" key="1">
    <source>
        <dbReference type="SAM" id="MobiDB-lite"/>
    </source>
</evidence>
<name>A0ABQ6N0D3_9STRA</name>
<gene>
    <name evidence="2" type="ORF">TeGR_g741</name>
</gene>
<evidence type="ECO:0000313" key="3">
    <source>
        <dbReference type="Proteomes" id="UP001165060"/>
    </source>
</evidence>
<feature type="region of interest" description="Disordered" evidence="1">
    <location>
        <begin position="418"/>
        <end position="443"/>
    </location>
</feature>
<feature type="compositionally biased region" description="Basic and acidic residues" evidence="1">
    <location>
        <begin position="429"/>
        <end position="443"/>
    </location>
</feature>
<dbReference type="InterPro" id="IPR032675">
    <property type="entry name" value="LRR_dom_sf"/>
</dbReference>
<dbReference type="EMBL" id="BRYB01003434">
    <property type="protein sequence ID" value="GMI36609.1"/>
    <property type="molecule type" value="Genomic_DNA"/>
</dbReference>
<reference evidence="2 3" key="1">
    <citation type="journal article" date="2023" name="Commun. Biol.">
        <title>Genome analysis of Parmales, the sister group of diatoms, reveals the evolutionary specialization of diatoms from phago-mixotrophs to photoautotrophs.</title>
        <authorList>
            <person name="Ban H."/>
            <person name="Sato S."/>
            <person name="Yoshikawa S."/>
            <person name="Yamada K."/>
            <person name="Nakamura Y."/>
            <person name="Ichinomiya M."/>
            <person name="Sato N."/>
            <person name="Blanc-Mathieu R."/>
            <person name="Endo H."/>
            <person name="Kuwata A."/>
            <person name="Ogata H."/>
        </authorList>
    </citation>
    <scope>NUCLEOTIDE SEQUENCE [LARGE SCALE GENOMIC DNA]</scope>
</reference>
<dbReference type="Proteomes" id="UP001165060">
    <property type="component" value="Unassembled WGS sequence"/>
</dbReference>
<dbReference type="Gene3D" id="3.80.10.10">
    <property type="entry name" value="Ribonuclease Inhibitor"/>
    <property type="match status" value="1"/>
</dbReference>
<proteinExistence type="predicted"/>
<dbReference type="SUPFAM" id="SSF52047">
    <property type="entry name" value="RNI-like"/>
    <property type="match status" value="1"/>
</dbReference>
<evidence type="ECO:0000313" key="2">
    <source>
        <dbReference type="EMBL" id="GMI36609.1"/>
    </source>
</evidence>
<sequence length="443" mass="48370">MLDCKKLEDSLPKGAKIHSFSVDCENFRPDPSTAFCRLAKFATSLSSLNLWNMGPLATVQTISPLLVAPLAKGTLVSLNLSLSCSDLDGLFTAVSSCCPALEELLLFREEEEEDDDDVLLNDLPPHAMWKVQHEDLELLLSELGSLRILALDTVEVVPRWGGSEAKLPAREATRLKGLRLNRCAFDRDFVRMVSGACSELAYFEYVTDDVEGEEGGELEGEDEVQARTSDILSLLADACSGTLKNLCLHGARVRDSDVRTIGSNFQNLSRLSLGDSPLGVAGQSLKFLGESKILDRLKCLHLLSVGGAPFLNTHPPTDALDRTSSLDRQIGDAHLEKWFGEDNVLEELRLEGLAGVTPEIVGLVFPKLEGLDIRNCEKFSDPQEVCRLCRKNEALSISNLSVSISATGTFDGAFYDCEGETAEEEEEKKEDGEGGEEEAKVAE</sequence>
<feature type="compositionally biased region" description="Acidic residues" evidence="1">
    <location>
        <begin position="418"/>
        <end position="428"/>
    </location>
</feature>
<comment type="caution">
    <text evidence="2">The sequence shown here is derived from an EMBL/GenBank/DDBJ whole genome shotgun (WGS) entry which is preliminary data.</text>
</comment>
<keyword evidence="3" id="KW-1185">Reference proteome</keyword>
<protein>
    <submittedName>
        <fullName evidence="2">Uncharacterized protein</fullName>
    </submittedName>
</protein>
<accession>A0ABQ6N0D3</accession>